<keyword evidence="7" id="KW-0812">Transmembrane</keyword>
<comment type="similarity">
    <text evidence="4">Belongs to the MYB-CC family.</text>
</comment>
<dbReference type="GO" id="GO:0005634">
    <property type="term" value="C:nucleus"/>
    <property type="evidence" value="ECO:0007669"/>
    <property type="project" value="UniProtKB-SubCell"/>
</dbReference>
<dbReference type="Pfam" id="PF04757">
    <property type="entry name" value="Pex2_Pex12"/>
    <property type="match status" value="1"/>
</dbReference>
<dbReference type="AlphaFoldDB" id="A0A4D6KR62"/>
<dbReference type="GO" id="GO:0016558">
    <property type="term" value="P:protein import into peroxisome matrix"/>
    <property type="evidence" value="ECO:0007669"/>
    <property type="project" value="InterPro"/>
</dbReference>
<keyword evidence="17" id="KW-0576">Peroxisome</keyword>
<dbReference type="InterPro" id="IPR009057">
    <property type="entry name" value="Homeodomain-like_sf"/>
</dbReference>
<keyword evidence="12" id="KW-0653">Protein transport</keyword>
<dbReference type="EMBL" id="CP039345">
    <property type="protein sequence ID" value="QCD77609.1"/>
    <property type="molecule type" value="Genomic_DNA"/>
</dbReference>
<evidence type="ECO:0000256" key="17">
    <source>
        <dbReference type="ARBA" id="ARBA00023140"/>
    </source>
</evidence>
<evidence type="ECO:0000256" key="1">
    <source>
        <dbReference type="ARBA" id="ARBA00004123"/>
    </source>
</evidence>
<evidence type="ECO:0000256" key="20">
    <source>
        <dbReference type="ARBA" id="ARBA00029692"/>
    </source>
</evidence>
<sequence length="735" mass="82047">MSSSSRVLPTPLENKYMKPPDSCHLSPASANPVSSNAIRSAGKMISSPSEYPDGIGTPFSYASQHDRQNEDLPFVSQTLDDNVSSEIHSTTFISHPHESTDITWGPDPFQDILSFPENISAQHDQVVDSSCYINDDNVKRTDFGEWVDQLMSIDDSLHPNWSQLLGDDNVAEPKPKVPQLLDIPSGEVNGNSGATTPQTKTRMRWTPELHEAFVEAVNQLGGSEKATPKGVLNLMKVDGLTIYHVKSHLQKYRTARYKPEPSEGTSEKKTTPIEEMKSLDLKTSKGITEALRLQMDLQKRLHEQLEIQRKLQIQIEDQGKRLQMMFEKQREMGDKKVNGSSGEAAAATTATATPSSPPVETSNEEREKVMHEEKNGSTKQKVSEGEEVMNEGEEVKNENEDEDEVGPATKRVGGQGSRPTFFEMAAAQQLPASLRAALTYSIGVLALRRPFLHKLLDFEDESFALLMLVLESHTLRTTDASFSESLYGLRRRPANITAKIDDTAAATAGGGSLRRRQKILSVVFLVVLPYMKSKLHSIYNREREARLQATLWGDENGGYDDGRGDYSPLSTPTSDAGASVTIRITKRVQKIVGFCYPWLHASTEGLQFAYQMLYLLDATGYYSLALHALGIHVCRATGQELMDMSSRISKMRNRERERLRGPQWLKVQKDGIPLPPDRTICPLCSQKRVNPSVVTVSGFAFCYACIFKYITQYKRCPVTLMPATVDQIRRLFHDV</sequence>
<feature type="compositionally biased region" description="Basic and acidic residues" evidence="22">
    <location>
        <begin position="363"/>
        <end position="384"/>
    </location>
</feature>
<reference evidence="24 25" key="1">
    <citation type="submission" date="2019-04" db="EMBL/GenBank/DDBJ databases">
        <title>An improved genome assembly and genetic linkage map for asparagus bean, Vigna unguiculata ssp. sesquipedialis.</title>
        <authorList>
            <person name="Xia Q."/>
            <person name="Zhang R."/>
            <person name="Dong Y."/>
        </authorList>
    </citation>
    <scope>NUCLEOTIDE SEQUENCE [LARGE SCALE GENOMIC DNA]</scope>
    <source>
        <tissue evidence="24">Leaf</tissue>
    </source>
</reference>
<evidence type="ECO:0000256" key="22">
    <source>
        <dbReference type="SAM" id="MobiDB-lite"/>
    </source>
</evidence>
<evidence type="ECO:0000256" key="14">
    <source>
        <dbReference type="ARBA" id="ARBA00023015"/>
    </source>
</evidence>
<feature type="region of interest" description="Disordered" evidence="22">
    <location>
        <begin position="254"/>
        <end position="277"/>
    </location>
</feature>
<feature type="region of interest" description="Disordered" evidence="22">
    <location>
        <begin position="330"/>
        <end position="416"/>
    </location>
</feature>
<dbReference type="InterPro" id="IPR006447">
    <property type="entry name" value="Myb_dom_plants"/>
</dbReference>
<comment type="function">
    <text evidence="21">Component of a retrotranslocation channel required for peroxisome organization by mediating export of the PEX5 receptor from peroxisomes to the cytosol, thereby promoting PEX5 recycling. The retrotranslocation channel is composed of PEX2, PEX10 and PEX12; each subunit contributing transmembrane segments that coassemble into an open channel that specifically allows the passage of PEX5 through the peroxisomal membrane. PEX12 also regulates PEX5 recycling by activating the E3 ubiquitin-protein ligase activity of PEX10. When PEX5 recycling is compromised, PEX12 stimulates PEX10-mediated polyubiquitination of PEX5, leading to its subsequent degradation.</text>
</comment>
<dbReference type="Gene3D" id="1.10.10.60">
    <property type="entry name" value="Homeodomain-like"/>
    <property type="match status" value="1"/>
</dbReference>
<dbReference type="FunFam" id="3.30.40.10:FF:000357">
    <property type="entry name" value="Peroxisome biogenesis protein 12"/>
    <property type="match status" value="1"/>
</dbReference>
<keyword evidence="13" id="KW-1133">Transmembrane helix</keyword>
<keyword evidence="19" id="KW-0539">Nucleus</keyword>
<dbReference type="InterPro" id="IPR001005">
    <property type="entry name" value="SANT/Myb"/>
</dbReference>
<evidence type="ECO:0000256" key="21">
    <source>
        <dbReference type="ARBA" id="ARBA00045862"/>
    </source>
</evidence>
<dbReference type="SUPFAM" id="SSF57850">
    <property type="entry name" value="RING/U-box"/>
    <property type="match status" value="1"/>
</dbReference>
<dbReference type="InterPro" id="IPR006845">
    <property type="entry name" value="Pex_N"/>
</dbReference>
<evidence type="ECO:0000256" key="10">
    <source>
        <dbReference type="ARBA" id="ARBA00022786"/>
    </source>
</evidence>
<dbReference type="FunFam" id="1.10.10.60:FF:000002">
    <property type="entry name" value="Myb family transcription factor"/>
    <property type="match status" value="1"/>
</dbReference>
<evidence type="ECO:0000256" key="2">
    <source>
        <dbReference type="ARBA" id="ARBA00004585"/>
    </source>
</evidence>
<keyword evidence="6" id="KW-0813">Transport</keyword>
<dbReference type="Gene3D" id="3.30.40.10">
    <property type="entry name" value="Zinc/RING finger domain, C3HC4 (zinc finger)"/>
    <property type="match status" value="1"/>
</dbReference>
<dbReference type="InterPro" id="IPR013083">
    <property type="entry name" value="Znf_RING/FYVE/PHD"/>
</dbReference>
<keyword evidence="16" id="KW-0472">Membrane</keyword>
<evidence type="ECO:0000256" key="8">
    <source>
        <dbReference type="ARBA" id="ARBA00022723"/>
    </source>
</evidence>
<dbReference type="InterPro" id="IPR025756">
    <property type="entry name" value="Myb_CC_LHEQLE"/>
</dbReference>
<dbReference type="GO" id="GO:1990429">
    <property type="term" value="C:peroxisomal importomer complex"/>
    <property type="evidence" value="ECO:0007669"/>
    <property type="project" value="TreeGrafter"/>
</dbReference>
<keyword evidence="9" id="KW-0863">Zinc-finger</keyword>
<dbReference type="GO" id="GO:0006513">
    <property type="term" value="P:protein monoubiquitination"/>
    <property type="evidence" value="ECO:0007669"/>
    <property type="project" value="TreeGrafter"/>
</dbReference>
<dbReference type="InterPro" id="IPR017930">
    <property type="entry name" value="Myb_dom"/>
</dbReference>
<comment type="subcellular location">
    <subcellularLocation>
        <location evidence="1">Nucleus</location>
    </subcellularLocation>
    <subcellularLocation>
        <location evidence="2">Peroxisome membrane</location>
        <topology evidence="2">Multi-pass membrane protein</topology>
    </subcellularLocation>
</comment>
<feature type="compositionally biased region" description="Low complexity" evidence="22">
    <location>
        <begin position="344"/>
        <end position="353"/>
    </location>
</feature>
<dbReference type="InterPro" id="IPR017375">
    <property type="entry name" value="PEX12"/>
</dbReference>
<dbReference type="SUPFAM" id="SSF46689">
    <property type="entry name" value="Homeodomain-like"/>
    <property type="match status" value="1"/>
</dbReference>
<proteinExistence type="inferred from homology"/>
<evidence type="ECO:0000256" key="19">
    <source>
        <dbReference type="ARBA" id="ARBA00023242"/>
    </source>
</evidence>
<dbReference type="GO" id="GO:0005778">
    <property type="term" value="C:peroxisomal membrane"/>
    <property type="evidence" value="ECO:0007669"/>
    <property type="project" value="UniProtKB-SubCell"/>
</dbReference>
<feature type="compositionally biased region" description="Polar residues" evidence="22">
    <location>
        <begin position="188"/>
        <end position="200"/>
    </location>
</feature>
<keyword evidence="25" id="KW-1185">Reference proteome</keyword>
<evidence type="ECO:0000256" key="15">
    <source>
        <dbReference type="ARBA" id="ARBA00023054"/>
    </source>
</evidence>
<dbReference type="CDD" id="cd16451">
    <property type="entry name" value="mRING_PEX12"/>
    <property type="match status" value="1"/>
</dbReference>
<evidence type="ECO:0000256" key="11">
    <source>
        <dbReference type="ARBA" id="ARBA00022833"/>
    </source>
</evidence>
<keyword evidence="11" id="KW-0862">Zinc</keyword>
<dbReference type="PANTHER" id="PTHR12888:SF0">
    <property type="entry name" value="PEROXISOME ASSEMBLY PROTEIN 12"/>
    <property type="match status" value="1"/>
</dbReference>
<feature type="region of interest" description="Disordered" evidence="22">
    <location>
        <begin position="180"/>
        <end position="200"/>
    </location>
</feature>
<feature type="region of interest" description="Disordered" evidence="22">
    <location>
        <begin position="1"/>
        <end position="34"/>
    </location>
</feature>
<comment type="similarity">
    <text evidence="5">Belongs to the pex2/pex10/pex12 family.</text>
</comment>
<evidence type="ECO:0000256" key="13">
    <source>
        <dbReference type="ARBA" id="ARBA00022989"/>
    </source>
</evidence>
<evidence type="ECO:0000256" key="3">
    <source>
        <dbReference type="ARBA" id="ARBA00004906"/>
    </source>
</evidence>
<dbReference type="Pfam" id="PF14379">
    <property type="entry name" value="Myb_CC_LHEQLE"/>
    <property type="match status" value="1"/>
</dbReference>
<dbReference type="PROSITE" id="PS51294">
    <property type="entry name" value="HTH_MYB"/>
    <property type="match status" value="1"/>
</dbReference>
<evidence type="ECO:0000256" key="4">
    <source>
        <dbReference type="ARBA" id="ARBA00006783"/>
    </source>
</evidence>
<dbReference type="GO" id="GO:0004842">
    <property type="term" value="F:ubiquitin-protein transferase activity"/>
    <property type="evidence" value="ECO:0007669"/>
    <property type="project" value="TreeGrafter"/>
</dbReference>
<dbReference type="Pfam" id="PF00249">
    <property type="entry name" value="Myb_DNA-binding"/>
    <property type="match status" value="1"/>
</dbReference>
<keyword evidence="18" id="KW-0804">Transcription</keyword>
<feature type="compositionally biased region" description="Basic and acidic residues" evidence="22">
    <location>
        <begin position="257"/>
        <end position="277"/>
    </location>
</feature>
<keyword evidence="14" id="KW-0805">Transcription regulation</keyword>
<gene>
    <name evidence="24" type="ORF">DEO72_LG1g1235</name>
</gene>
<dbReference type="GO" id="GO:0008270">
    <property type="term" value="F:zinc ion binding"/>
    <property type="evidence" value="ECO:0007669"/>
    <property type="project" value="UniProtKB-KW"/>
</dbReference>
<evidence type="ECO:0000256" key="7">
    <source>
        <dbReference type="ARBA" id="ARBA00022692"/>
    </source>
</evidence>
<comment type="pathway">
    <text evidence="3">Protein modification; protein ubiquitination.</text>
</comment>
<organism evidence="24 25">
    <name type="scientific">Vigna unguiculata</name>
    <name type="common">Cowpea</name>
    <dbReference type="NCBI Taxonomy" id="3917"/>
    <lineage>
        <taxon>Eukaryota</taxon>
        <taxon>Viridiplantae</taxon>
        <taxon>Streptophyta</taxon>
        <taxon>Embryophyta</taxon>
        <taxon>Tracheophyta</taxon>
        <taxon>Spermatophyta</taxon>
        <taxon>Magnoliopsida</taxon>
        <taxon>eudicotyledons</taxon>
        <taxon>Gunneridae</taxon>
        <taxon>Pentapetalae</taxon>
        <taxon>rosids</taxon>
        <taxon>fabids</taxon>
        <taxon>Fabales</taxon>
        <taxon>Fabaceae</taxon>
        <taxon>Papilionoideae</taxon>
        <taxon>50 kb inversion clade</taxon>
        <taxon>NPAAA clade</taxon>
        <taxon>indigoferoid/millettioid clade</taxon>
        <taxon>Phaseoleae</taxon>
        <taxon>Vigna</taxon>
    </lineage>
</organism>
<evidence type="ECO:0000256" key="6">
    <source>
        <dbReference type="ARBA" id="ARBA00022448"/>
    </source>
</evidence>
<dbReference type="GO" id="GO:0003677">
    <property type="term" value="F:DNA binding"/>
    <property type="evidence" value="ECO:0007669"/>
    <property type="project" value="InterPro"/>
</dbReference>
<protein>
    <recommendedName>
        <fullName evidence="20">Peroxin-12</fullName>
    </recommendedName>
</protein>
<keyword evidence="8" id="KW-0479">Metal-binding</keyword>
<feature type="domain" description="HTH myb-type" evidence="23">
    <location>
        <begin position="198"/>
        <end position="257"/>
    </location>
</feature>
<accession>A0A4D6KR62</accession>
<evidence type="ECO:0000256" key="12">
    <source>
        <dbReference type="ARBA" id="ARBA00022927"/>
    </source>
</evidence>
<evidence type="ECO:0000256" key="16">
    <source>
        <dbReference type="ARBA" id="ARBA00023136"/>
    </source>
</evidence>
<keyword evidence="15" id="KW-0175">Coiled coil</keyword>
<keyword evidence="10" id="KW-0833">Ubl conjugation pathway</keyword>
<dbReference type="NCBIfam" id="TIGR01557">
    <property type="entry name" value="myb_SHAQKYF"/>
    <property type="match status" value="1"/>
</dbReference>
<dbReference type="Proteomes" id="UP000501690">
    <property type="component" value="Linkage Group LG1"/>
</dbReference>
<evidence type="ECO:0000259" key="23">
    <source>
        <dbReference type="PROSITE" id="PS51294"/>
    </source>
</evidence>
<evidence type="ECO:0000256" key="18">
    <source>
        <dbReference type="ARBA" id="ARBA00023163"/>
    </source>
</evidence>
<evidence type="ECO:0000313" key="24">
    <source>
        <dbReference type="EMBL" id="QCD77609.1"/>
    </source>
</evidence>
<evidence type="ECO:0000256" key="9">
    <source>
        <dbReference type="ARBA" id="ARBA00022771"/>
    </source>
</evidence>
<name>A0A4D6KR62_VIGUN</name>
<evidence type="ECO:0000256" key="5">
    <source>
        <dbReference type="ARBA" id="ARBA00008704"/>
    </source>
</evidence>
<dbReference type="PANTHER" id="PTHR12888">
    <property type="entry name" value="PEROXISOME ASSEMBLY PROTEIN 12 PEROXIN-12"/>
    <property type="match status" value="1"/>
</dbReference>
<evidence type="ECO:0000313" key="25">
    <source>
        <dbReference type="Proteomes" id="UP000501690"/>
    </source>
</evidence>